<evidence type="ECO:0000313" key="1">
    <source>
        <dbReference type="EMBL" id="QII88864.2"/>
    </source>
</evidence>
<sequence>MHSVLRLESYAGLLWRTACNTRVPVTRICSLKPRMVILTSMQCWSTRFLCCIMAAPTLMWHCRTKGFISVLYGAIYDVGNPYQDYSNQNHLLKK</sequence>
<accession>A0A6G7KU30</accession>
<name>A0A6G7KU30_ASF</name>
<organism evidence="1 2">
    <name type="scientific">African swine fever virus</name>
    <name type="common">ASFV</name>
    <dbReference type="NCBI Taxonomy" id="10497"/>
    <lineage>
        <taxon>Viruses</taxon>
        <taxon>Varidnaviria</taxon>
        <taxon>Bamfordvirae</taxon>
        <taxon>Nucleocytoviricota</taxon>
        <taxon>Pokkesviricetes</taxon>
        <taxon>Asfuvirales</taxon>
        <taxon>Asfarviridae</taxon>
        <taxon>Asfivirus</taxon>
        <taxon>Asfivirus haemorrhagiae</taxon>
    </lineage>
</organism>
<organismHost>
    <name type="scientific">Phacochoerus aethiopicus</name>
    <name type="common">Warthog</name>
    <dbReference type="NCBI Taxonomy" id="85517"/>
</organismHost>
<evidence type="ECO:0000313" key="2">
    <source>
        <dbReference type="Proteomes" id="UP000502315"/>
    </source>
</evidence>
<organismHost>
    <name type="scientific">Phacochoerus africanus</name>
    <name type="common">Warthog</name>
    <dbReference type="NCBI Taxonomy" id="41426"/>
</organismHost>
<organismHost>
    <name type="scientific">Ornithodoros</name>
    <name type="common">relapsing fever ticks</name>
    <dbReference type="NCBI Taxonomy" id="6937"/>
</organismHost>
<gene>
    <name evidence="1" type="primary">285L</name>
</gene>
<dbReference type="EMBL" id="MN641877">
    <property type="protein sequence ID" value="QII88864.2"/>
    <property type="molecule type" value="Genomic_DNA"/>
</dbReference>
<proteinExistence type="predicted"/>
<organismHost>
    <name type="scientific">Potamochoerus larvatus</name>
    <name type="common">Bushpig</name>
    <dbReference type="NCBI Taxonomy" id="273792"/>
</organismHost>
<dbReference type="Proteomes" id="UP000502315">
    <property type="component" value="Genome"/>
</dbReference>
<organismHost>
    <name type="scientific">Ornithodoros moubata</name>
    <name type="common">Soft tick</name>
    <name type="synonym">Argasid tick</name>
    <dbReference type="NCBI Taxonomy" id="6938"/>
</organismHost>
<organismHost>
    <name type="scientific">Sus scrofa</name>
    <name type="common">Pig</name>
    <dbReference type="NCBI Taxonomy" id="9823"/>
</organismHost>
<protein>
    <submittedName>
        <fullName evidence="1">p285L</fullName>
    </submittedName>
</protein>
<reference evidence="1 2" key="1">
    <citation type="submission" date="2019-11" db="EMBL/GenBank/DDBJ databases">
        <authorList>
            <person name="Ndlovu S.S."/>
            <person name="Carulei O."/>
        </authorList>
    </citation>
    <scope>NUCLEOTIDE SEQUENCE [LARGE SCALE GENOMIC DNA]</scope>
    <source>
        <strain evidence="1">RSA_2_2004</strain>
    </source>
</reference>